<proteinExistence type="predicted"/>
<dbReference type="InterPro" id="IPR001296">
    <property type="entry name" value="Glyco_trans_1"/>
</dbReference>
<dbReference type="KEGG" id="dfg:B0537_12110"/>
<dbReference type="CDD" id="cd03801">
    <property type="entry name" value="GT4_PimA-like"/>
    <property type="match status" value="1"/>
</dbReference>
<dbReference type="InterPro" id="IPR050194">
    <property type="entry name" value="Glycosyltransferase_grp1"/>
</dbReference>
<name>A0A1S6J0Q1_9FIRM</name>
<dbReference type="Pfam" id="PF13439">
    <property type="entry name" value="Glyco_transf_4"/>
    <property type="match status" value="1"/>
</dbReference>
<evidence type="ECO:0000313" key="3">
    <source>
        <dbReference type="EMBL" id="AQS60601.1"/>
    </source>
</evidence>
<dbReference type="EMBL" id="CP019698">
    <property type="protein sequence ID" value="AQS60601.1"/>
    <property type="molecule type" value="Genomic_DNA"/>
</dbReference>
<gene>
    <name evidence="3" type="ORF">B0537_12110</name>
</gene>
<feature type="domain" description="Glycosyltransferase subfamily 4-like N-terminal" evidence="2">
    <location>
        <begin position="17"/>
        <end position="192"/>
    </location>
</feature>
<reference evidence="3 4" key="1">
    <citation type="journal article" date="2016" name="Int. J. Syst. Evol. Microbiol.">
        <title>Desulfotomaculum ferrireducens sp. nov., a moderately thermophilic sulfate-reducing and dissimilatory Fe(III)-reducing bacterium isolated from compost.</title>
        <authorList>
            <person name="Yang G."/>
            <person name="Guo J."/>
            <person name="Zhuang L."/>
            <person name="Yuan Y."/>
            <person name="Zhou S."/>
        </authorList>
    </citation>
    <scope>NUCLEOTIDE SEQUENCE [LARGE SCALE GENOMIC DNA]</scope>
    <source>
        <strain evidence="3 4">GSS09</strain>
    </source>
</reference>
<evidence type="ECO:0000313" key="4">
    <source>
        <dbReference type="Proteomes" id="UP000189464"/>
    </source>
</evidence>
<dbReference type="PANTHER" id="PTHR45947">
    <property type="entry name" value="SULFOQUINOVOSYL TRANSFERASE SQD2"/>
    <property type="match status" value="1"/>
</dbReference>
<feature type="domain" description="Glycosyl transferase family 1" evidence="1">
    <location>
        <begin position="203"/>
        <end position="366"/>
    </location>
</feature>
<dbReference type="PANTHER" id="PTHR45947:SF3">
    <property type="entry name" value="SULFOQUINOVOSYL TRANSFERASE SQD2"/>
    <property type="match status" value="1"/>
</dbReference>
<evidence type="ECO:0000259" key="2">
    <source>
        <dbReference type="Pfam" id="PF13439"/>
    </source>
</evidence>
<protein>
    <submittedName>
        <fullName evidence="3">Glycosyl transferase family 1</fullName>
    </submittedName>
</protein>
<dbReference type="SUPFAM" id="SSF53756">
    <property type="entry name" value="UDP-Glycosyltransferase/glycogen phosphorylase"/>
    <property type="match status" value="1"/>
</dbReference>
<dbReference type="Proteomes" id="UP000189464">
    <property type="component" value="Chromosome"/>
</dbReference>
<dbReference type="InterPro" id="IPR028098">
    <property type="entry name" value="Glyco_trans_4-like_N"/>
</dbReference>
<dbReference type="Gene3D" id="3.40.50.2000">
    <property type="entry name" value="Glycogen Phosphorylase B"/>
    <property type="match status" value="2"/>
</dbReference>
<dbReference type="GO" id="GO:0016757">
    <property type="term" value="F:glycosyltransferase activity"/>
    <property type="evidence" value="ECO:0007669"/>
    <property type="project" value="InterPro"/>
</dbReference>
<dbReference type="Pfam" id="PF00534">
    <property type="entry name" value="Glycos_transf_1"/>
    <property type="match status" value="1"/>
</dbReference>
<keyword evidence="4" id="KW-1185">Reference proteome</keyword>
<evidence type="ECO:0000259" key="1">
    <source>
        <dbReference type="Pfam" id="PF00534"/>
    </source>
</evidence>
<sequence>MNLRVIVFSWEYPPVSVGGLASHVYDLTRAMAQQGDEIHLITRGDAGTPEYENVHGVHVYRVNPFRVSSTDFVTWVMQLNLAMLERAITLMQDLPEVDLVHAHDWLVTYVAKVLKHSYKLPLIATIHATEWGRHNGLHNDMQRHISDIEWWLTYESWRVICCSYYMQGQLKHIFQLPEDKMRVIPNGVDPEKLRPDPQSKVSREQYAAPQEKIVYYMGRLVPEKGVQVLIEAIPKVLHYHPATKFIIAGTGPFENELKQRAAQLGIANRIYFVGYVNDQTRNSLYHFADVAVFPSLYEPFGIVALEAMAAKTPVVVSDNGGLGEIVEHGVNGMKAYTGNANSLADNILHFLMDPVSAKKIRERAYQDVVNKYDWSGIAKQTRQVYKEVVEAHRLAPWGQQSKGKLMGKVVRANGEITKH</sequence>
<keyword evidence="3" id="KW-0808">Transferase</keyword>
<dbReference type="AlphaFoldDB" id="A0A1S6J0Q1"/>
<organism evidence="3 4">
    <name type="scientific">Desulforamulus ferrireducens</name>
    <dbReference type="NCBI Taxonomy" id="1833852"/>
    <lineage>
        <taxon>Bacteria</taxon>
        <taxon>Bacillati</taxon>
        <taxon>Bacillota</taxon>
        <taxon>Clostridia</taxon>
        <taxon>Eubacteriales</taxon>
        <taxon>Peptococcaceae</taxon>
        <taxon>Desulforamulus</taxon>
    </lineage>
</organism>
<accession>A0A1S6J0Q1</accession>
<dbReference type="STRING" id="1833852.B0537_12110"/>